<organism evidence="1 2">
    <name type="scientific">Solanum commersonii</name>
    <name type="common">Commerson's wild potato</name>
    <name type="synonym">Commerson's nightshade</name>
    <dbReference type="NCBI Taxonomy" id="4109"/>
    <lineage>
        <taxon>Eukaryota</taxon>
        <taxon>Viridiplantae</taxon>
        <taxon>Streptophyta</taxon>
        <taxon>Embryophyta</taxon>
        <taxon>Tracheophyta</taxon>
        <taxon>Spermatophyta</taxon>
        <taxon>Magnoliopsida</taxon>
        <taxon>eudicotyledons</taxon>
        <taxon>Gunneridae</taxon>
        <taxon>Pentapetalae</taxon>
        <taxon>asterids</taxon>
        <taxon>lamiids</taxon>
        <taxon>Solanales</taxon>
        <taxon>Solanaceae</taxon>
        <taxon>Solanoideae</taxon>
        <taxon>Solaneae</taxon>
        <taxon>Solanum</taxon>
    </lineage>
</organism>
<accession>A0A9J5Z1V7</accession>
<dbReference type="OrthoDB" id="970342at2759"/>
<dbReference type="EMBL" id="JACXVP010000005">
    <property type="protein sequence ID" value="KAG5605070.1"/>
    <property type="molecule type" value="Genomic_DNA"/>
</dbReference>
<name>A0A9J5Z1V7_SOLCO</name>
<proteinExistence type="predicted"/>
<sequence>MDNMGEREGNGRCFEDRFTYQMELTSVHILFTCQTISTPPPSSCPPRRSLPPSPGNFWCVWNERNHKCFDEISTPSHTLKARCLANLFSWNFLSPANSADSFLDFVSSLILT</sequence>
<comment type="caution">
    <text evidence="1">The sequence shown here is derived from an EMBL/GenBank/DDBJ whole genome shotgun (WGS) entry which is preliminary data.</text>
</comment>
<keyword evidence="2" id="KW-1185">Reference proteome</keyword>
<protein>
    <submittedName>
        <fullName evidence="1">Uncharacterized protein</fullName>
    </submittedName>
</protein>
<evidence type="ECO:0000313" key="2">
    <source>
        <dbReference type="Proteomes" id="UP000824120"/>
    </source>
</evidence>
<evidence type="ECO:0000313" key="1">
    <source>
        <dbReference type="EMBL" id="KAG5605070.1"/>
    </source>
</evidence>
<dbReference type="Proteomes" id="UP000824120">
    <property type="component" value="Chromosome 5"/>
</dbReference>
<dbReference type="AlphaFoldDB" id="A0A9J5Z1V7"/>
<gene>
    <name evidence="1" type="ORF">H5410_026562</name>
</gene>
<reference evidence="1 2" key="1">
    <citation type="submission" date="2020-09" db="EMBL/GenBank/DDBJ databases">
        <title>De no assembly of potato wild relative species, Solanum commersonii.</title>
        <authorList>
            <person name="Cho K."/>
        </authorList>
    </citation>
    <scope>NUCLEOTIDE SEQUENCE [LARGE SCALE GENOMIC DNA]</scope>
    <source>
        <strain evidence="1">LZ3.2</strain>
        <tissue evidence="1">Leaf</tissue>
    </source>
</reference>